<proteinExistence type="predicted"/>
<organism evidence="1 2">
    <name type="scientific">Owenia fusiformis</name>
    <name type="common">Polychaete worm</name>
    <dbReference type="NCBI Taxonomy" id="6347"/>
    <lineage>
        <taxon>Eukaryota</taxon>
        <taxon>Metazoa</taxon>
        <taxon>Spiralia</taxon>
        <taxon>Lophotrochozoa</taxon>
        <taxon>Annelida</taxon>
        <taxon>Polychaeta</taxon>
        <taxon>Sedentaria</taxon>
        <taxon>Canalipalpata</taxon>
        <taxon>Sabellida</taxon>
        <taxon>Oweniida</taxon>
        <taxon>Oweniidae</taxon>
        <taxon>Owenia</taxon>
    </lineage>
</organism>
<dbReference type="EMBL" id="CAIIXF020000001">
    <property type="protein sequence ID" value="CAH1774788.1"/>
    <property type="molecule type" value="Genomic_DNA"/>
</dbReference>
<evidence type="ECO:0000313" key="1">
    <source>
        <dbReference type="EMBL" id="CAH1774788.1"/>
    </source>
</evidence>
<dbReference type="Proteomes" id="UP000749559">
    <property type="component" value="Unassembled WGS sequence"/>
</dbReference>
<comment type="caution">
    <text evidence="1">The sequence shown here is derived from an EMBL/GenBank/DDBJ whole genome shotgun (WGS) entry which is preliminary data.</text>
</comment>
<protein>
    <submittedName>
        <fullName evidence="1">Uncharacterized protein</fullName>
    </submittedName>
</protein>
<evidence type="ECO:0000313" key="2">
    <source>
        <dbReference type="Proteomes" id="UP000749559"/>
    </source>
</evidence>
<keyword evidence="2" id="KW-1185">Reference proteome</keyword>
<accession>A0A8S4N228</accession>
<reference evidence="1" key="1">
    <citation type="submission" date="2022-03" db="EMBL/GenBank/DDBJ databases">
        <authorList>
            <person name="Martin C."/>
        </authorList>
    </citation>
    <scope>NUCLEOTIDE SEQUENCE</scope>
</reference>
<name>A0A8S4N228_OWEFU</name>
<dbReference type="AlphaFoldDB" id="A0A8S4N228"/>
<sequence>MEFKPKILRVVSLSQDTFDRPQKISSEACQKQTNLKSTKCIYPKRVFQQHAANKLQRRCNNMFQSLNEISPHRKPRVQLEKNTDFITLRLPLVYPKCKDSESEEMGNCYMVEEENPLNGLIEPKKEPFCDLWEQSDTIEFAVEPDNKFHTSQKFLSPFRVENDIKGETDHEVEYKFDNNDYTTIYDEKSTFFAVGTQEDMQSESSLSSVNENLITLTRDPPPMAPILQTENSLGFRYKSNDPRPHGMYCQTCFKYLPIEGQNVALIVDLESIAMEKHIKGCHPKETASDISFIRSYSYFRFRSAFSKKCPCGHQMTSKKSHFQHFKAHYDKYVDGSSELVYCSICAEIVHSEYFDTHRTKDHEPTGMVPVSRSVKSQLCTVCQSKPCGSLACHLHRHRVGTLTISTRPASFEDAPHYCRICGTVLPFFRLNEHYASYHPTCSSDVRSFAFSGDFSKCQICSCATFTLLDLYKHLQSHNITQSAS</sequence>
<gene>
    <name evidence="1" type="ORF">OFUS_LOCUS2178</name>
</gene>